<keyword evidence="4" id="KW-1003">Cell membrane</keyword>
<keyword evidence="9 10" id="KW-0472">Membrane</keyword>
<organism evidence="12 13">
    <name type="scientific">Shewanella morhuae</name>
    <dbReference type="NCBI Taxonomy" id="365591"/>
    <lineage>
        <taxon>Bacteria</taxon>
        <taxon>Pseudomonadati</taxon>
        <taxon>Pseudomonadota</taxon>
        <taxon>Gammaproteobacteria</taxon>
        <taxon>Alteromonadales</taxon>
        <taxon>Shewanellaceae</taxon>
        <taxon>Shewanella</taxon>
    </lineage>
</organism>
<dbReference type="InterPro" id="IPR000983">
    <property type="entry name" value="Bac_GSPG_pilin"/>
</dbReference>
<gene>
    <name evidence="12" type="primary">xcpT</name>
    <name evidence="12" type="ORF">NCTC10736_01712</name>
</gene>
<evidence type="ECO:0000256" key="7">
    <source>
        <dbReference type="ARBA" id="ARBA00022692"/>
    </source>
</evidence>
<dbReference type="PRINTS" id="PR00813">
    <property type="entry name" value="BCTERIALGSPG"/>
</dbReference>
<reference evidence="12 13" key="1">
    <citation type="submission" date="2018-06" db="EMBL/GenBank/DDBJ databases">
        <authorList>
            <consortium name="Pathogen Informatics"/>
            <person name="Doyle S."/>
        </authorList>
    </citation>
    <scope>NUCLEOTIDE SEQUENCE [LARGE SCALE GENOMIC DNA]</scope>
    <source>
        <strain evidence="12 13">NCTC10736</strain>
    </source>
</reference>
<keyword evidence="5" id="KW-0488">Methylation</keyword>
<dbReference type="Proteomes" id="UP000255061">
    <property type="component" value="Unassembled WGS sequence"/>
</dbReference>
<dbReference type="InterPro" id="IPR013545">
    <property type="entry name" value="T2SS_protein-GspG_C"/>
</dbReference>
<evidence type="ECO:0000256" key="4">
    <source>
        <dbReference type="ARBA" id="ARBA00022475"/>
    </source>
</evidence>
<comment type="subcellular location">
    <subcellularLocation>
        <location evidence="1">Cell inner membrane</location>
        <topology evidence="1">Single-pass membrane protein</topology>
    </subcellularLocation>
</comment>
<dbReference type="NCBIfam" id="TIGR01710">
    <property type="entry name" value="typeII_sec_gspG"/>
    <property type="match status" value="1"/>
</dbReference>
<evidence type="ECO:0000256" key="1">
    <source>
        <dbReference type="ARBA" id="ARBA00004377"/>
    </source>
</evidence>
<evidence type="ECO:0000259" key="11">
    <source>
        <dbReference type="Pfam" id="PF08334"/>
    </source>
</evidence>
<protein>
    <recommendedName>
        <fullName evidence="3">Type II secretion system core protein G</fullName>
    </recommendedName>
</protein>
<evidence type="ECO:0000256" key="6">
    <source>
        <dbReference type="ARBA" id="ARBA00022519"/>
    </source>
</evidence>
<dbReference type="EMBL" id="UGYV01000001">
    <property type="protein sequence ID" value="SUI75454.1"/>
    <property type="molecule type" value="Genomic_DNA"/>
</dbReference>
<dbReference type="InterPro" id="IPR045584">
    <property type="entry name" value="Pilin-like"/>
</dbReference>
<dbReference type="InterPro" id="IPR010054">
    <property type="entry name" value="Type2_sec_GspG"/>
</dbReference>
<evidence type="ECO:0000256" key="2">
    <source>
        <dbReference type="ARBA" id="ARBA00009984"/>
    </source>
</evidence>
<keyword evidence="8 10" id="KW-1133">Transmembrane helix</keyword>
<dbReference type="PANTHER" id="PTHR30093">
    <property type="entry name" value="GENERAL SECRETION PATHWAY PROTEIN G"/>
    <property type="match status" value="1"/>
</dbReference>
<evidence type="ECO:0000256" key="3">
    <source>
        <dbReference type="ARBA" id="ARBA00020042"/>
    </source>
</evidence>
<dbReference type="PROSITE" id="PS00409">
    <property type="entry name" value="PROKAR_NTER_METHYL"/>
    <property type="match status" value="1"/>
</dbReference>
<evidence type="ECO:0000313" key="12">
    <source>
        <dbReference type="EMBL" id="SUI75454.1"/>
    </source>
</evidence>
<feature type="domain" description="Type II secretion system protein GspG C-terminal" evidence="11">
    <location>
        <begin position="32"/>
        <end position="132"/>
    </location>
</feature>
<dbReference type="PANTHER" id="PTHR30093:SF44">
    <property type="entry name" value="TYPE II SECRETION SYSTEM CORE PROTEIN G"/>
    <property type="match status" value="1"/>
</dbReference>
<dbReference type="GO" id="GO:0005886">
    <property type="term" value="C:plasma membrane"/>
    <property type="evidence" value="ECO:0007669"/>
    <property type="project" value="UniProtKB-SubCell"/>
</dbReference>
<evidence type="ECO:0000256" key="9">
    <source>
        <dbReference type="ARBA" id="ARBA00023136"/>
    </source>
</evidence>
<dbReference type="Pfam" id="PF08334">
    <property type="entry name" value="T2SSG"/>
    <property type="match status" value="1"/>
</dbReference>
<evidence type="ECO:0000256" key="8">
    <source>
        <dbReference type="ARBA" id="ARBA00022989"/>
    </source>
</evidence>
<accession>A0A380A6M4</accession>
<dbReference type="InterPro" id="IPR012902">
    <property type="entry name" value="N_methyl_site"/>
</dbReference>
<keyword evidence="7 10" id="KW-0812">Transmembrane</keyword>
<dbReference type="AlphaFoldDB" id="A0A380A6M4"/>
<proteinExistence type="inferred from homology"/>
<dbReference type="SUPFAM" id="SSF54523">
    <property type="entry name" value="Pili subunits"/>
    <property type="match status" value="1"/>
</dbReference>
<evidence type="ECO:0000313" key="13">
    <source>
        <dbReference type="Proteomes" id="UP000255061"/>
    </source>
</evidence>
<name>A0A380A6M4_9GAMM</name>
<keyword evidence="6" id="KW-0997">Cell inner membrane</keyword>
<dbReference type="NCBIfam" id="TIGR02532">
    <property type="entry name" value="IV_pilin_GFxxxE"/>
    <property type="match status" value="1"/>
</dbReference>
<dbReference type="GO" id="GO:0015627">
    <property type="term" value="C:type II protein secretion system complex"/>
    <property type="evidence" value="ECO:0007669"/>
    <property type="project" value="InterPro"/>
</dbReference>
<feature type="transmembrane region" description="Helical" evidence="10">
    <location>
        <begin position="12"/>
        <end position="33"/>
    </location>
</feature>
<comment type="similarity">
    <text evidence="2">Belongs to the GSP G family.</text>
</comment>
<dbReference type="GO" id="GO:0015628">
    <property type="term" value="P:protein secretion by the type II secretion system"/>
    <property type="evidence" value="ECO:0007669"/>
    <property type="project" value="InterPro"/>
</dbReference>
<dbReference type="Gene3D" id="3.30.700.10">
    <property type="entry name" value="Glycoprotein, Type 4 Pilin"/>
    <property type="match status" value="1"/>
</dbReference>
<dbReference type="RefSeq" id="WP_115405989.1">
    <property type="nucleotide sequence ID" value="NZ_UGYV01000001.1"/>
</dbReference>
<dbReference type="Pfam" id="PF07963">
    <property type="entry name" value="N_methyl"/>
    <property type="match status" value="1"/>
</dbReference>
<sequence length="133" mass="14737">MYQIKKRGFTLIELLIVIVIIGLLASLVAPAMFSKVSSSQRKTAEAQMQMLETAIDTYRLDNGDFPDSLDELRKSDKSTWDGPYLPKALPMDPWGNAYIYKKPGEGGAPYYMASYGKDGQPGGEDDNADIVHK</sequence>
<evidence type="ECO:0000256" key="5">
    <source>
        <dbReference type="ARBA" id="ARBA00022481"/>
    </source>
</evidence>
<evidence type="ECO:0000256" key="10">
    <source>
        <dbReference type="SAM" id="Phobius"/>
    </source>
</evidence>